<reference evidence="9 10" key="1">
    <citation type="submission" date="2019-07" db="EMBL/GenBank/DDBJ databases">
        <title>WGS assembly of Gossypium tomentosum.</title>
        <authorList>
            <person name="Chen Z.J."/>
            <person name="Sreedasyam A."/>
            <person name="Ando A."/>
            <person name="Song Q."/>
            <person name="De L."/>
            <person name="Hulse-Kemp A."/>
            <person name="Ding M."/>
            <person name="Ye W."/>
            <person name="Kirkbride R."/>
            <person name="Jenkins J."/>
            <person name="Plott C."/>
            <person name="Lovell J."/>
            <person name="Lin Y.-M."/>
            <person name="Vaughn R."/>
            <person name="Liu B."/>
            <person name="Li W."/>
            <person name="Simpson S."/>
            <person name="Scheffler B."/>
            <person name="Saski C."/>
            <person name="Grover C."/>
            <person name="Hu G."/>
            <person name="Conover J."/>
            <person name="Carlson J."/>
            <person name="Shu S."/>
            <person name="Boston L."/>
            <person name="Williams M."/>
            <person name="Peterson D."/>
            <person name="Mcgee K."/>
            <person name="Jones D."/>
            <person name="Wendel J."/>
            <person name="Stelly D."/>
            <person name="Grimwood J."/>
            <person name="Schmutz J."/>
        </authorList>
    </citation>
    <scope>NUCLEOTIDE SEQUENCE [LARGE SCALE GENOMIC DNA]</scope>
    <source>
        <strain evidence="9">7179.01</strain>
    </source>
</reference>
<dbReference type="GO" id="GO:0004733">
    <property type="term" value="F:pyridoxamine phosphate oxidase activity"/>
    <property type="evidence" value="ECO:0007669"/>
    <property type="project" value="UniProtKB-EC"/>
</dbReference>
<dbReference type="InterPro" id="IPR012349">
    <property type="entry name" value="Split_barrel_FMN-bd"/>
</dbReference>
<accession>A0A5D2KF63</accession>
<dbReference type="PANTHER" id="PTHR10851">
    <property type="entry name" value="PYRIDOXINE-5-PHOSPHATE OXIDASE"/>
    <property type="match status" value="1"/>
</dbReference>
<evidence type="ECO:0000259" key="8">
    <source>
        <dbReference type="Pfam" id="PF01243"/>
    </source>
</evidence>
<dbReference type="EC" id="1.4.3.5" evidence="4"/>
<evidence type="ECO:0000313" key="9">
    <source>
        <dbReference type="EMBL" id="TYH65215.1"/>
    </source>
</evidence>
<dbReference type="GO" id="GO:0008615">
    <property type="term" value="P:pyridoxine biosynthetic process"/>
    <property type="evidence" value="ECO:0007669"/>
    <property type="project" value="InterPro"/>
</dbReference>
<keyword evidence="10" id="KW-1185">Reference proteome</keyword>
<gene>
    <name evidence="9" type="ORF">ES332_D06G040600v1</name>
</gene>
<dbReference type="PANTHER" id="PTHR10851:SF0">
    <property type="entry name" value="PYRIDOXINE-5'-PHOSPHATE OXIDASE"/>
    <property type="match status" value="1"/>
</dbReference>
<keyword evidence="5" id="KW-0285">Flavoprotein</keyword>
<dbReference type="Gene3D" id="2.30.110.10">
    <property type="entry name" value="Electron Transport, Fmn-binding Protein, Chain A"/>
    <property type="match status" value="1"/>
</dbReference>
<evidence type="ECO:0000256" key="5">
    <source>
        <dbReference type="ARBA" id="ARBA00022630"/>
    </source>
</evidence>
<dbReference type="UniPathway" id="UPA01068">
    <property type="reaction ID" value="UER00304"/>
</dbReference>
<evidence type="ECO:0000256" key="7">
    <source>
        <dbReference type="ARBA" id="ARBA00023002"/>
    </source>
</evidence>
<keyword evidence="7" id="KW-0560">Oxidoreductase</keyword>
<name>A0A5D2KF63_GOSTO</name>
<evidence type="ECO:0000256" key="1">
    <source>
        <dbReference type="ARBA" id="ARBA00001917"/>
    </source>
</evidence>
<evidence type="ECO:0000256" key="3">
    <source>
        <dbReference type="ARBA" id="ARBA00005037"/>
    </source>
</evidence>
<dbReference type="EMBL" id="CM017628">
    <property type="protein sequence ID" value="TYH65215.1"/>
    <property type="molecule type" value="Genomic_DNA"/>
</dbReference>
<dbReference type="InterPro" id="IPR000659">
    <property type="entry name" value="Pyridox_Oxase"/>
</dbReference>
<comment type="pathway">
    <text evidence="2">Cofactor metabolism; pyridoxal 5'-phosphate salvage; pyridoxal 5'-phosphate from pyridoxamine 5'-phosphate: step 1/1.</text>
</comment>
<dbReference type="Pfam" id="PF01243">
    <property type="entry name" value="PNPOx_N"/>
    <property type="match status" value="1"/>
</dbReference>
<comment type="pathway">
    <text evidence="3">Cofactor metabolism; pyridoxal 5'-phosphate salvage; pyridoxal 5'-phosphate from pyridoxine 5'-phosphate: step 1/1.</text>
</comment>
<dbReference type="SUPFAM" id="SSF50475">
    <property type="entry name" value="FMN-binding split barrel"/>
    <property type="match status" value="1"/>
</dbReference>
<dbReference type="AlphaFoldDB" id="A0A5D2KF63"/>
<protein>
    <recommendedName>
        <fullName evidence="4">pyridoxal 5'-phosphate synthase</fullName>
        <ecNumber evidence="4">1.4.3.5</ecNumber>
    </recommendedName>
</protein>
<evidence type="ECO:0000256" key="2">
    <source>
        <dbReference type="ARBA" id="ARBA00004738"/>
    </source>
</evidence>
<dbReference type="InterPro" id="IPR011576">
    <property type="entry name" value="Pyridox_Oxase_N"/>
</dbReference>
<organism evidence="9 10">
    <name type="scientific">Gossypium tomentosum</name>
    <name type="common">Hawaiian cotton</name>
    <name type="synonym">Gossypium sandvicense</name>
    <dbReference type="NCBI Taxonomy" id="34277"/>
    <lineage>
        <taxon>Eukaryota</taxon>
        <taxon>Viridiplantae</taxon>
        <taxon>Streptophyta</taxon>
        <taxon>Embryophyta</taxon>
        <taxon>Tracheophyta</taxon>
        <taxon>Spermatophyta</taxon>
        <taxon>Magnoliopsida</taxon>
        <taxon>eudicotyledons</taxon>
        <taxon>Gunneridae</taxon>
        <taxon>Pentapetalae</taxon>
        <taxon>rosids</taxon>
        <taxon>malvids</taxon>
        <taxon>Malvales</taxon>
        <taxon>Malvaceae</taxon>
        <taxon>Malvoideae</taxon>
        <taxon>Gossypium</taxon>
    </lineage>
</organism>
<feature type="domain" description="Pyridoxamine 5'-phosphate oxidase N-terminal" evidence="8">
    <location>
        <begin position="8"/>
        <end position="75"/>
    </location>
</feature>
<dbReference type="Proteomes" id="UP000322667">
    <property type="component" value="Chromosome D06"/>
</dbReference>
<evidence type="ECO:0000256" key="4">
    <source>
        <dbReference type="ARBA" id="ARBA00012801"/>
    </source>
</evidence>
<keyword evidence="6" id="KW-0288">FMN</keyword>
<sequence>MALLKEVDKDGFVWYTNYESRKACELSENPHASLLFYWDGLHQQVRVEGLVQNIPDEESEQYFHSRPRGSQIGAIVS</sequence>
<evidence type="ECO:0000256" key="6">
    <source>
        <dbReference type="ARBA" id="ARBA00022643"/>
    </source>
</evidence>
<proteinExistence type="predicted"/>
<comment type="cofactor">
    <cofactor evidence="1">
        <name>FMN</name>
        <dbReference type="ChEBI" id="CHEBI:58210"/>
    </cofactor>
</comment>
<evidence type="ECO:0000313" key="10">
    <source>
        <dbReference type="Proteomes" id="UP000322667"/>
    </source>
</evidence>
<dbReference type="GO" id="GO:0010181">
    <property type="term" value="F:FMN binding"/>
    <property type="evidence" value="ECO:0007669"/>
    <property type="project" value="InterPro"/>
</dbReference>